<dbReference type="SUPFAM" id="SSF55073">
    <property type="entry name" value="Nucleotide cyclase"/>
    <property type="match status" value="1"/>
</dbReference>
<evidence type="ECO:0000313" key="2">
    <source>
        <dbReference type="EMBL" id="CUN20420.1"/>
    </source>
</evidence>
<keyword evidence="2" id="KW-0808">Transferase</keyword>
<sequence length="416" mass="48513">MQESKNCELLFEYLRSILYDTKIETLNIFDLDEPYRKLGQGLQFLENAIGEMKSYSEALSHGNLSVDTPPRDNFLCENLKNIHANLNHLTWQAKQVAKGDYAQTVSYLGEFSEAFNTMTGQLHEREVSLKEEATREKAHANMLESYNQLLMQLIDRSNEDILVTSVDHQEILYRHQRTSGDTLSNELYALCIRHLAEKNADPFQGEQAYEWIWETEDSLHRFYRITTGLMEWQGQKAYAHIIQDITEKKQREQKLTAEAYHDSLTGIGNRQFLIEQMGELLNSKRQLTFCYCDLDHLKYINDTYGHLEGDWYICHFVHTIKKFIRKEDILARIGGDEFCLVLEGLPGTIARERLIDIQNAFDRTKEKPYPKGFSFGIIEIPANHDELTVNDVIRQADYAMYQQKELHKQAYAPFLT</sequence>
<dbReference type="CDD" id="cd01949">
    <property type="entry name" value="GGDEF"/>
    <property type="match status" value="1"/>
</dbReference>
<proteinExistence type="predicted"/>
<protein>
    <submittedName>
        <fullName evidence="2">Probable diguanylate cyclase YdaM</fullName>
        <ecNumber evidence="2">2.7.7.65</ecNumber>
    </submittedName>
</protein>
<dbReference type="CDD" id="cd06225">
    <property type="entry name" value="HAMP"/>
    <property type="match status" value="1"/>
</dbReference>
<dbReference type="GeneID" id="97391468"/>
<dbReference type="Gene3D" id="3.30.70.270">
    <property type="match status" value="1"/>
</dbReference>
<dbReference type="Pfam" id="PF00990">
    <property type="entry name" value="GGDEF"/>
    <property type="match status" value="1"/>
</dbReference>
<reference evidence="2 3" key="1">
    <citation type="submission" date="2015-09" db="EMBL/GenBank/DDBJ databases">
        <authorList>
            <consortium name="Pathogen Informatics"/>
        </authorList>
    </citation>
    <scope>NUCLEOTIDE SEQUENCE [LARGE SCALE GENOMIC DNA]</scope>
    <source>
        <strain evidence="2 3">2789STDY5608891</strain>
    </source>
</reference>
<dbReference type="InterPro" id="IPR000160">
    <property type="entry name" value="GGDEF_dom"/>
</dbReference>
<dbReference type="PANTHER" id="PTHR45138">
    <property type="entry name" value="REGULATORY COMPONENTS OF SENSORY TRANSDUCTION SYSTEM"/>
    <property type="match status" value="1"/>
</dbReference>
<dbReference type="InterPro" id="IPR043128">
    <property type="entry name" value="Rev_trsase/Diguanyl_cyclase"/>
</dbReference>
<evidence type="ECO:0000259" key="1">
    <source>
        <dbReference type="PROSITE" id="PS50887"/>
    </source>
</evidence>
<dbReference type="AlphaFoldDB" id="A0A173V196"/>
<dbReference type="EC" id="2.7.7.65" evidence="2"/>
<dbReference type="PROSITE" id="PS50887">
    <property type="entry name" value="GGDEF"/>
    <property type="match status" value="1"/>
</dbReference>
<accession>A0A173V196</accession>
<dbReference type="EMBL" id="CYYA01000019">
    <property type="protein sequence ID" value="CUN20420.1"/>
    <property type="molecule type" value="Genomic_DNA"/>
</dbReference>
<dbReference type="SMART" id="SM00267">
    <property type="entry name" value="GGDEF"/>
    <property type="match status" value="1"/>
</dbReference>
<dbReference type="InterPro" id="IPR050469">
    <property type="entry name" value="Diguanylate_Cyclase"/>
</dbReference>
<dbReference type="Proteomes" id="UP000095492">
    <property type="component" value="Unassembled WGS sequence"/>
</dbReference>
<dbReference type="InterPro" id="IPR029787">
    <property type="entry name" value="Nucleotide_cyclase"/>
</dbReference>
<evidence type="ECO:0000313" key="3">
    <source>
        <dbReference type="Proteomes" id="UP000095492"/>
    </source>
</evidence>
<gene>
    <name evidence="2" type="primary">ydaM</name>
    <name evidence="2" type="ORF">ERS852448_02382</name>
</gene>
<dbReference type="NCBIfam" id="TIGR00254">
    <property type="entry name" value="GGDEF"/>
    <property type="match status" value="1"/>
</dbReference>
<dbReference type="GO" id="GO:0052621">
    <property type="term" value="F:diguanylate cyclase activity"/>
    <property type="evidence" value="ECO:0007669"/>
    <property type="project" value="UniProtKB-EC"/>
</dbReference>
<dbReference type="STRING" id="39490.ERS852448_02382"/>
<feature type="domain" description="GGDEF" evidence="1">
    <location>
        <begin position="285"/>
        <end position="416"/>
    </location>
</feature>
<organism evidence="2 3">
    <name type="scientific">Eubacterium ramulus</name>
    <dbReference type="NCBI Taxonomy" id="39490"/>
    <lineage>
        <taxon>Bacteria</taxon>
        <taxon>Bacillati</taxon>
        <taxon>Bacillota</taxon>
        <taxon>Clostridia</taxon>
        <taxon>Eubacteriales</taxon>
        <taxon>Eubacteriaceae</taxon>
        <taxon>Eubacterium</taxon>
    </lineage>
</organism>
<dbReference type="PANTHER" id="PTHR45138:SF9">
    <property type="entry name" value="DIGUANYLATE CYCLASE DGCM-RELATED"/>
    <property type="match status" value="1"/>
</dbReference>
<dbReference type="RefSeq" id="WP_055290648.1">
    <property type="nucleotide sequence ID" value="NZ_CP173382.1"/>
</dbReference>
<keyword evidence="2" id="KW-0548">Nucleotidyltransferase</keyword>
<name>A0A173V196_EUBRA</name>
<dbReference type="OrthoDB" id="9804955at2"/>